<evidence type="ECO:0000313" key="2">
    <source>
        <dbReference type="EMBL" id="CAD9344925.1"/>
    </source>
</evidence>
<dbReference type="EMBL" id="HBGN01028830">
    <property type="protein sequence ID" value="CAD9344925.1"/>
    <property type="molecule type" value="Transcribed_RNA"/>
</dbReference>
<organism evidence="2">
    <name type="scientific">Ditylum brightwellii</name>
    <dbReference type="NCBI Taxonomy" id="49249"/>
    <lineage>
        <taxon>Eukaryota</taxon>
        <taxon>Sar</taxon>
        <taxon>Stramenopiles</taxon>
        <taxon>Ochrophyta</taxon>
        <taxon>Bacillariophyta</taxon>
        <taxon>Mediophyceae</taxon>
        <taxon>Lithodesmiophycidae</taxon>
        <taxon>Lithodesmiales</taxon>
        <taxon>Lithodesmiaceae</taxon>
        <taxon>Ditylum</taxon>
    </lineage>
</organism>
<feature type="compositionally biased region" description="Basic and acidic residues" evidence="1">
    <location>
        <begin position="184"/>
        <end position="207"/>
    </location>
</feature>
<name>A0A7S1ZPE1_9STRA</name>
<accession>A0A7S1ZPE1</accession>
<dbReference type="AlphaFoldDB" id="A0A7S1ZPE1"/>
<feature type="compositionally biased region" description="Basic and acidic residues" evidence="1">
    <location>
        <begin position="239"/>
        <end position="250"/>
    </location>
</feature>
<feature type="compositionally biased region" description="Low complexity" evidence="1">
    <location>
        <begin position="147"/>
        <end position="161"/>
    </location>
</feature>
<sequence>MFSSLWKQVVGSTTSTAISDSNDDRCDDDHYDDVDEMYDVYTNRRRYRSRRQMNGDGSKNVGINDQGMYSRIDPGGGTWKSNQSREEEDEEDESSTLTRFPTYGTNPKMCSSSDEDDNGDEVENDDDEEEEATMDATAFGREDEGRYQQQQHRFRLQQQQQLRRRRQKRRHRNKQGVGAGWNQKTRDGIERRKKDDGMTKCSNDKAKHTVSGSSRGSVWDRDELSLWKRASTTSSSSSSERDEKEREKLNILRRRRRRRKED</sequence>
<feature type="region of interest" description="Disordered" evidence="1">
    <location>
        <begin position="45"/>
        <end position="262"/>
    </location>
</feature>
<proteinExistence type="predicted"/>
<feature type="compositionally biased region" description="Basic residues" evidence="1">
    <location>
        <begin position="251"/>
        <end position="262"/>
    </location>
</feature>
<gene>
    <name evidence="2" type="ORF">DBRI1063_LOCUS18587</name>
</gene>
<feature type="compositionally biased region" description="Basic residues" evidence="1">
    <location>
        <begin position="162"/>
        <end position="174"/>
    </location>
</feature>
<reference evidence="2" key="1">
    <citation type="submission" date="2021-01" db="EMBL/GenBank/DDBJ databases">
        <authorList>
            <person name="Corre E."/>
            <person name="Pelletier E."/>
            <person name="Niang G."/>
            <person name="Scheremetjew M."/>
            <person name="Finn R."/>
            <person name="Kale V."/>
            <person name="Holt S."/>
            <person name="Cochrane G."/>
            <person name="Meng A."/>
            <person name="Brown T."/>
            <person name="Cohen L."/>
        </authorList>
    </citation>
    <scope>NUCLEOTIDE SEQUENCE</scope>
    <source>
        <strain evidence="2">Pop2</strain>
    </source>
</reference>
<feature type="compositionally biased region" description="Polar residues" evidence="1">
    <location>
        <begin position="95"/>
        <end position="112"/>
    </location>
</feature>
<feature type="compositionally biased region" description="Acidic residues" evidence="1">
    <location>
        <begin position="113"/>
        <end position="133"/>
    </location>
</feature>
<feature type="region of interest" description="Disordered" evidence="1">
    <location>
        <begin position="12"/>
        <end position="32"/>
    </location>
</feature>
<protein>
    <submittedName>
        <fullName evidence="2">Uncharacterized protein</fullName>
    </submittedName>
</protein>
<evidence type="ECO:0000256" key="1">
    <source>
        <dbReference type="SAM" id="MobiDB-lite"/>
    </source>
</evidence>